<evidence type="ECO:0000259" key="9">
    <source>
        <dbReference type="PROSITE" id="PS50928"/>
    </source>
</evidence>
<organism evidence="10 11">
    <name type="scientific">Fusicatenibacter faecihominis</name>
    <dbReference type="NCBI Taxonomy" id="2881276"/>
    <lineage>
        <taxon>Bacteria</taxon>
        <taxon>Bacillati</taxon>
        <taxon>Bacillota</taxon>
        <taxon>Clostridia</taxon>
        <taxon>Lachnospirales</taxon>
        <taxon>Lachnospiraceae</taxon>
        <taxon>Fusicatenibacter</taxon>
    </lineage>
</organism>
<evidence type="ECO:0000256" key="6">
    <source>
        <dbReference type="ARBA" id="ARBA00022989"/>
    </source>
</evidence>
<evidence type="ECO:0000256" key="8">
    <source>
        <dbReference type="RuleBase" id="RU363032"/>
    </source>
</evidence>
<evidence type="ECO:0000313" key="10">
    <source>
        <dbReference type="EMBL" id="MCC2188375.1"/>
    </source>
</evidence>
<dbReference type="RefSeq" id="WP_227613983.1">
    <property type="nucleotide sequence ID" value="NZ_JAJEPR010000001.1"/>
</dbReference>
<keyword evidence="3" id="KW-1003">Cell membrane</keyword>
<dbReference type="CDD" id="cd06261">
    <property type="entry name" value="TM_PBP2"/>
    <property type="match status" value="1"/>
</dbReference>
<dbReference type="PROSITE" id="PS50928">
    <property type="entry name" value="ABC_TM1"/>
    <property type="match status" value="1"/>
</dbReference>
<keyword evidence="2 8" id="KW-0813">Transport</keyword>
<accession>A0AAE3DPV1</accession>
<dbReference type="EMBL" id="JAJEPR010000001">
    <property type="protein sequence ID" value="MCC2188375.1"/>
    <property type="molecule type" value="Genomic_DNA"/>
</dbReference>
<evidence type="ECO:0000313" key="11">
    <source>
        <dbReference type="Proteomes" id="UP001197875"/>
    </source>
</evidence>
<sequence length="231" mass="26183">MWRGHELFASSLPLLVEYIPATLFYFLTPTVISLVLGALICRVRVGKKNLLYWLVSLFVSFFRGTPGLVQIYIVFFGLPKLFEPFGININRWDAGIFYVIATCCNFSSFVSEAFRGAYEAIDKDQIEAGYSIGYSRWQCFRHVIAPLTMQIALPNLKNLEIDLLKGTATAYVIGVVDVMGRADKIIAQHRGYGQIWILLAAAIIYFLINVVIELVFNSLTRHYSRHERGIA</sequence>
<dbReference type="SUPFAM" id="SSF161098">
    <property type="entry name" value="MetI-like"/>
    <property type="match status" value="1"/>
</dbReference>
<keyword evidence="5" id="KW-0029">Amino-acid transport</keyword>
<comment type="caution">
    <text evidence="10">The sequence shown here is derived from an EMBL/GenBank/DDBJ whole genome shotgun (WGS) entry which is preliminary data.</text>
</comment>
<dbReference type="NCBIfam" id="TIGR01726">
    <property type="entry name" value="HEQRo_perm_3TM"/>
    <property type="match status" value="1"/>
</dbReference>
<name>A0AAE3DPV1_9FIRM</name>
<proteinExistence type="inferred from homology"/>
<keyword evidence="11" id="KW-1185">Reference proteome</keyword>
<dbReference type="PANTHER" id="PTHR30614:SF0">
    <property type="entry name" value="L-CYSTINE TRANSPORT SYSTEM PERMEASE PROTEIN TCYL"/>
    <property type="match status" value="1"/>
</dbReference>
<evidence type="ECO:0000256" key="3">
    <source>
        <dbReference type="ARBA" id="ARBA00022475"/>
    </source>
</evidence>
<comment type="similarity">
    <text evidence="8">Belongs to the binding-protein-dependent transport system permease family.</text>
</comment>
<dbReference type="InterPro" id="IPR043429">
    <property type="entry name" value="ArtM/GltK/GlnP/TcyL/YhdX-like"/>
</dbReference>
<evidence type="ECO:0000256" key="7">
    <source>
        <dbReference type="ARBA" id="ARBA00023136"/>
    </source>
</evidence>
<evidence type="ECO:0000256" key="5">
    <source>
        <dbReference type="ARBA" id="ARBA00022970"/>
    </source>
</evidence>
<gene>
    <name evidence="10" type="ORF">LKD71_00825</name>
</gene>
<dbReference type="GO" id="GO:0043190">
    <property type="term" value="C:ATP-binding cassette (ABC) transporter complex"/>
    <property type="evidence" value="ECO:0007669"/>
    <property type="project" value="InterPro"/>
</dbReference>
<dbReference type="AlphaFoldDB" id="A0AAE3DPV1"/>
<evidence type="ECO:0000256" key="1">
    <source>
        <dbReference type="ARBA" id="ARBA00004651"/>
    </source>
</evidence>
<comment type="subcellular location">
    <subcellularLocation>
        <location evidence="1 8">Cell membrane</location>
        <topology evidence="1 8">Multi-pass membrane protein</topology>
    </subcellularLocation>
</comment>
<dbReference type="InterPro" id="IPR000515">
    <property type="entry name" value="MetI-like"/>
</dbReference>
<dbReference type="Pfam" id="PF00528">
    <property type="entry name" value="BPD_transp_1"/>
    <property type="match status" value="1"/>
</dbReference>
<feature type="domain" description="ABC transmembrane type-1" evidence="9">
    <location>
        <begin position="19"/>
        <end position="216"/>
    </location>
</feature>
<dbReference type="GO" id="GO:0006865">
    <property type="term" value="P:amino acid transport"/>
    <property type="evidence" value="ECO:0007669"/>
    <property type="project" value="UniProtKB-KW"/>
</dbReference>
<evidence type="ECO:0000256" key="2">
    <source>
        <dbReference type="ARBA" id="ARBA00022448"/>
    </source>
</evidence>
<dbReference type="Proteomes" id="UP001197875">
    <property type="component" value="Unassembled WGS sequence"/>
</dbReference>
<dbReference type="InterPro" id="IPR010065">
    <property type="entry name" value="AA_ABC_transptr_permease_3TM"/>
</dbReference>
<feature type="transmembrane region" description="Helical" evidence="8">
    <location>
        <begin position="50"/>
        <end position="75"/>
    </location>
</feature>
<keyword evidence="7 8" id="KW-0472">Membrane</keyword>
<dbReference type="InterPro" id="IPR035906">
    <property type="entry name" value="MetI-like_sf"/>
</dbReference>
<keyword evidence="4 8" id="KW-0812">Transmembrane</keyword>
<dbReference type="PANTHER" id="PTHR30614">
    <property type="entry name" value="MEMBRANE COMPONENT OF AMINO ACID ABC TRANSPORTER"/>
    <property type="match status" value="1"/>
</dbReference>
<evidence type="ECO:0000256" key="4">
    <source>
        <dbReference type="ARBA" id="ARBA00022692"/>
    </source>
</evidence>
<feature type="transmembrane region" description="Helical" evidence="8">
    <location>
        <begin position="195"/>
        <end position="216"/>
    </location>
</feature>
<dbReference type="GO" id="GO:0022857">
    <property type="term" value="F:transmembrane transporter activity"/>
    <property type="evidence" value="ECO:0007669"/>
    <property type="project" value="InterPro"/>
</dbReference>
<dbReference type="Gene3D" id="1.10.3720.10">
    <property type="entry name" value="MetI-like"/>
    <property type="match status" value="1"/>
</dbReference>
<feature type="transmembrane region" description="Helical" evidence="8">
    <location>
        <begin position="23"/>
        <end position="43"/>
    </location>
</feature>
<protein>
    <submittedName>
        <fullName evidence="10">Amino acid ABC transporter permease</fullName>
    </submittedName>
</protein>
<reference evidence="10 11" key="1">
    <citation type="submission" date="2021-10" db="EMBL/GenBank/DDBJ databases">
        <title>Anaerobic single-cell dispensing facilitates the cultivation of human gut bacteria.</title>
        <authorList>
            <person name="Afrizal A."/>
        </authorList>
    </citation>
    <scope>NUCLEOTIDE SEQUENCE [LARGE SCALE GENOMIC DNA]</scope>
    <source>
        <strain evidence="10 11">CLA-AA-H277</strain>
    </source>
</reference>
<keyword evidence="6 8" id="KW-1133">Transmembrane helix</keyword>